<keyword evidence="6 8" id="KW-0315">Glutamine amidotransferase</keyword>
<dbReference type="InterPro" id="IPR001962">
    <property type="entry name" value="Asn_synthase"/>
</dbReference>
<dbReference type="PANTHER" id="PTHR43284:SF1">
    <property type="entry name" value="ASPARAGINE SYNTHETASE"/>
    <property type="match status" value="1"/>
</dbReference>
<dbReference type="Pfam" id="PF13537">
    <property type="entry name" value="GATase_7"/>
    <property type="match status" value="1"/>
</dbReference>
<dbReference type="CDD" id="cd00712">
    <property type="entry name" value="AsnB"/>
    <property type="match status" value="1"/>
</dbReference>
<comment type="caution">
    <text evidence="12">The sequence shown here is derived from an EMBL/GenBank/DDBJ whole genome shotgun (WGS) entry which is preliminary data.</text>
</comment>
<sequence length="583" mass="67046">MCAIAGYWGNGDKTRLQKMLQVLNHRGPDDNGVYVDSNAGLGSNRLAIIDLSPKGHQPMFNEDKTVCIVYNGEIYNFQEIRKKLAGKHKFSSHTDTEVILHAYEEWGSECVKKLNGMFAFVIFDKRKDLLFGARDRLGEKPLKYYWDGKNFAFASEIKGLLPILPEKPEPDPEAINAFLTFQYVPAPKTGFKNVFKLPPGSFFVFKKGELKITKYWELDFSKKLNLSEDEWEERVFKKIADSVKGRMVSDVPIGALLSGGIDSSCIVALMANFSKDRIKTFSIGFDEEEFDETKYAQTVSEIYKTDHTSLKVSQNLMQDTLHSFYDYYDEPFADNSLIPTLLLAQMTGKKVKVALSGDGGDENFAGYERYKVVNFGEFYKNIHPILRGMAKFPAQLFEKSRLFANTFDLPFQEKYGHYNPYFERRNKISLWGYNSKLSDLDNALNFDINSYLPEDLLYKVDIASMSASLEVRAPLLNHELLELTAQMPQSLKIRNFKTKHIFKQILKNKKLLPDEIINRKKRGFIMPINKWLKGSMKTFVNEQLSTKKFRDLGIFDNVKAVDKVNSNELFSMLSLSLWLEKYH</sequence>
<dbReference type="SUPFAM" id="SSF56235">
    <property type="entry name" value="N-terminal nucleophile aminohydrolases (Ntn hydrolases)"/>
    <property type="match status" value="1"/>
</dbReference>
<comment type="pathway">
    <text evidence="1">Amino-acid biosynthesis; L-asparagine biosynthesis; L-asparagine from L-aspartate (L-Gln route): step 1/1.</text>
</comment>
<gene>
    <name evidence="12" type="ORF">A3D26_00605</name>
</gene>
<evidence type="ECO:0000256" key="10">
    <source>
        <dbReference type="PIRSR" id="PIRSR001589-3"/>
    </source>
</evidence>
<accession>A0A1G1V9B1</accession>
<dbReference type="Gene3D" id="3.40.50.620">
    <property type="entry name" value="HUPs"/>
    <property type="match status" value="1"/>
</dbReference>
<keyword evidence="8" id="KW-0061">Asparagine biosynthesis</keyword>
<dbReference type="PANTHER" id="PTHR43284">
    <property type="entry name" value="ASPARAGINE SYNTHETASE (GLUTAMINE-HYDROLYZING)"/>
    <property type="match status" value="1"/>
</dbReference>
<feature type="active site" description="For GATase activity" evidence="8">
    <location>
        <position position="2"/>
    </location>
</feature>
<organism evidence="12 13">
    <name type="scientific">Candidatus Blackburnbacteria bacterium RIFCSPHIGHO2_02_FULL_44_20</name>
    <dbReference type="NCBI Taxonomy" id="1797516"/>
    <lineage>
        <taxon>Bacteria</taxon>
        <taxon>Candidatus Blackburniibacteriota</taxon>
    </lineage>
</organism>
<dbReference type="InterPro" id="IPR051786">
    <property type="entry name" value="ASN_synthetase/amidase"/>
</dbReference>
<dbReference type="GO" id="GO:0005829">
    <property type="term" value="C:cytosol"/>
    <property type="evidence" value="ECO:0007669"/>
    <property type="project" value="TreeGrafter"/>
</dbReference>
<dbReference type="GO" id="GO:0004066">
    <property type="term" value="F:asparagine synthase (glutamine-hydrolyzing) activity"/>
    <property type="evidence" value="ECO:0007669"/>
    <property type="project" value="UniProtKB-EC"/>
</dbReference>
<dbReference type="InterPro" id="IPR014729">
    <property type="entry name" value="Rossmann-like_a/b/a_fold"/>
</dbReference>
<dbReference type="InterPro" id="IPR017932">
    <property type="entry name" value="GATase_2_dom"/>
</dbReference>
<dbReference type="GO" id="GO:0005524">
    <property type="term" value="F:ATP binding"/>
    <property type="evidence" value="ECO:0007669"/>
    <property type="project" value="UniProtKB-KW"/>
</dbReference>
<dbReference type="InterPro" id="IPR006426">
    <property type="entry name" value="Asn_synth_AEB"/>
</dbReference>
<dbReference type="SUPFAM" id="SSF52402">
    <property type="entry name" value="Adenine nucleotide alpha hydrolases-like"/>
    <property type="match status" value="1"/>
</dbReference>
<proteinExistence type="inferred from homology"/>
<dbReference type="STRING" id="1797516.A3D26_00605"/>
<evidence type="ECO:0000259" key="11">
    <source>
        <dbReference type="PROSITE" id="PS51278"/>
    </source>
</evidence>
<evidence type="ECO:0000256" key="5">
    <source>
        <dbReference type="ARBA" id="ARBA00022840"/>
    </source>
</evidence>
<comment type="catalytic activity">
    <reaction evidence="7">
        <text>L-aspartate + L-glutamine + ATP + H2O = L-asparagine + L-glutamate + AMP + diphosphate + H(+)</text>
        <dbReference type="Rhea" id="RHEA:12228"/>
        <dbReference type="ChEBI" id="CHEBI:15377"/>
        <dbReference type="ChEBI" id="CHEBI:15378"/>
        <dbReference type="ChEBI" id="CHEBI:29985"/>
        <dbReference type="ChEBI" id="CHEBI:29991"/>
        <dbReference type="ChEBI" id="CHEBI:30616"/>
        <dbReference type="ChEBI" id="CHEBI:33019"/>
        <dbReference type="ChEBI" id="CHEBI:58048"/>
        <dbReference type="ChEBI" id="CHEBI:58359"/>
        <dbReference type="ChEBI" id="CHEBI:456215"/>
        <dbReference type="EC" id="6.3.5.4"/>
    </reaction>
</comment>
<feature type="domain" description="Glutamine amidotransferase type-2" evidence="11">
    <location>
        <begin position="2"/>
        <end position="208"/>
    </location>
</feature>
<feature type="site" description="Important for beta-aspartyl-AMP intermediate formation" evidence="10">
    <location>
        <position position="358"/>
    </location>
</feature>
<evidence type="ECO:0000256" key="2">
    <source>
        <dbReference type="ARBA" id="ARBA00005752"/>
    </source>
</evidence>
<evidence type="ECO:0000256" key="3">
    <source>
        <dbReference type="ARBA" id="ARBA00012737"/>
    </source>
</evidence>
<evidence type="ECO:0000256" key="8">
    <source>
        <dbReference type="PIRSR" id="PIRSR001589-1"/>
    </source>
</evidence>
<keyword evidence="5 9" id="KW-0067">ATP-binding</keyword>
<feature type="binding site" evidence="9">
    <location>
        <position position="95"/>
    </location>
    <ligand>
        <name>L-glutamine</name>
        <dbReference type="ChEBI" id="CHEBI:58359"/>
    </ligand>
</feature>
<evidence type="ECO:0000256" key="6">
    <source>
        <dbReference type="ARBA" id="ARBA00022962"/>
    </source>
</evidence>
<dbReference type="InterPro" id="IPR029055">
    <property type="entry name" value="Ntn_hydrolases_N"/>
</dbReference>
<dbReference type="NCBIfam" id="TIGR01536">
    <property type="entry name" value="asn_synth_AEB"/>
    <property type="match status" value="1"/>
</dbReference>
<evidence type="ECO:0000256" key="1">
    <source>
        <dbReference type="ARBA" id="ARBA00005187"/>
    </source>
</evidence>
<dbReference type="InterPro" id="IPR033738">
    <property type="entry name" value="AsnB_N"/>
</dbReference>
<dbReference type="CDD" id="cd01991">
    <property type="entry name" value="Asn_synthase_B_C"/>
    <property type="match status" value="1"/>
</dbReference>
<evidence type="ECO:0000313" key="12">
    <source>
        <dbReference type="EMBL" id="OGY12010.1"/>
    </source>
</evidence>
<protein>
    <recommendedName>
        <fullName evidence="3">asparagine synthase (glutamine-hydrolyzing)</fullName>
        <ecNumber evidence="3">6.3.5.4</ecNumber>
    </recommendedName>
</protein>
<evidence type="ECO:0000256" key="4">
    <source>
        <dbReference type="ARBA" id="ARBA00022741"/>
    </source>
</evidence>
<dbReference type="PIRSF" id="PIRSF001589">
    <property type="entry name" value="Asn_synthetase_glu-h"/>
    <property type="match status" value="1"/>
</dbReference>
<dbReference type="Proteomes" id="UP000178319">
    <property type="component" value="Unassembled WGS sequence"/>
</dbReference>
<dbReference type="AlphaFoldDB" id="A0A1G1V9B1"/>
<dbReference type="EC" id="6.3.5.4" evidence="3"/>
<dbReference type="PROSITE" id="PS51278">
    <property type="entry name" value="GATASE_TYPE_2"/>
    <property type="match status" value="1"/>
</dbReference>
<keyword evidence="8" id="KW-0028">Amino-acid biosynthesis</keyword>
<evidence type="ECO:0000256" key="9">
    <source>
        <dbReference type="PIRSR" id="PIRSR001589-2"/>
    </source>
</evidence>
<feature type="binding site" evidence="9">
    <location>
        <begin position="356"/>
        <end position="357"/>
    </location>
    <ligand>
        <name>ATP</name>
        <dbReference type="ChEBI" id="CHEBI:30616"/>
    </ligand>
</feature>
<dbReference type="GO" id="GO:0006529">
    <property type="term" value="P:asparagine biosynthetic process"/>
    <property type="evidence" value="ECO:0007669"/>
    <property type="project" value="UniProtKB-KW"/>
</dbReference>
<evidence type="ECO:0000256" key="7">
    <source>
        <dbReference type="ARBA" id="ARBA00048741"/>
    </source>
</evidence>
<feature type="binding site" evidence="9">
    <location>
        <position position="256"/>
    </location>
    <ligand>
        <name>ATP</name>
        <dbReference type="ChEBI" id="CHEBI:30616"/>
    </ligand>
</feature>
<name>A0A1G1V9B1_9BACT</name>
<feature type="binding site" evidence="9">
    <location>
        <position position="283"/>
    </location>
    <ligand>
        <name>ATP</name>
        <dbReference type="ChEBI" id="CHEBI:30616"/>
    </ligand>
</feature>
<dbReference type="Pfam" id="PF00733">
    <property type="entry name" value="Asn_synthase"/>
    <property type="match status" value="1"/>
</dbReference>
<dbReference type="EMBL" id="MHBZ01000007">
    <property type="protein sequence ID" value="OGY12010.1"/>
    <property type="molecule type" value="Genomic_DNA"/>
</dbReference>
<evidence type="ECO:0000313" key="13">
    <source>
        <dbReference type="Proteomes" id="UP000178319"/>
    </source>
</evidence>
<dbReference type="Gene3D" id="3.60.20.10">
    <property type="entry name" value="Glutamine Phosphoribosylpyrophosphate, subunit 1, domain 1"/>
    <property type="match status" value="1"/>
</dbReference>
<reference evidence="12 13" key="1">
    <citation type="journal article" date="2016" name="Nat. Commun.">
        <title>Thousands of microbial genomes shed light on interconnected biogeochemical processes in an aquifer system.</title>
        <authorList>
            <person name="Anantharaman K."/>
            <person name="Brown C.T."/>
            <person name="Hug L.A."/>
            <person name="Sharon I."/>
            <person name="Castelle C.J."/>
            <person name="Probst A.J."/>
            <person name="Thomas B.C."/>
            <person name="Singh A."/>
            <person name="Wilkins M.J."/>
            <person name="Karaoz U."/>
            <person name="Brodie E.L."/>
            <person name="Williams K.H."/>
            <person name="Hubbard S.S."/>
            <person name="Banfield J.F."/>
        </authorList>
    </citation>
    <scope>NUCLEOTIDE SEQUENCE [LARGE SCALE GENOMIC DNA]</scope>
</reference>
<comment type="similarity">
    <text evidence="2">Belongs to the asparagine synthetase family.</text>
</comment>
<keyword evidence="4 9" id="KW-0547">Nucleotide-binding</keyword>